<gene>
    <name evidence="1" type="ORF">JM93_02119</name>
</gene>
<sequence>MSAGGENTAIVSLGMSCQSARQIRKSIDVLSASLGEQVKPDRSFFDGLIAPITGMCRLFEDGFPIFSREQIIPGPGEPTWQPYGIRFLHHFRDEAGTADVLVQFEENLSRFSYLRQKFLRLRDRARVIFLWCPTPRTTCWMSREKRISRLPFPIRNWRGCKELLTGLWAAPANI</sequence>
<organism evidence="1 2">
    <name type="scientific">Roseibium hamelinense</name>
    <dbReference type="NCBI Taxonomy" id="150831"/>
    <lineage>
        <taxon>Bacteria</taxon>
        <taxon>Pseudomonadati</taxon>
        <taxon>Pseudomonadota</taxon>
        <taxon>Alphaproteobacteria</taxon>
        <taxon>Hyphomicrobiales</taxon>
        <taxon>Stappiaceae</taxon>
        <taxon>Roseibium</taxon>
    </lineage>
</organism>
<keyword evidence="2" id="KW-1185">Reference proteome</keyword>
<dbReference type="AlphaFoldDB" id="A0A562T2D5"/>
<comment type="caution">
    <text evidence="1">The sequence shown here is derived from an EMBL/GenBank/DDBJ whole genome shotgun (WGS) entry which is preliminary data.</text>
</comment>
<reference evidence="1 2" key="1">
    <citation type="submission" date="2019-07" db="EMBL/GenBank/DDBJ databases">
        <title>Genomic Encyclopedia of Archaeal and Bacterial Type Strains, Phase II (KMG-II): from individual species to whole genera.</title>
        <authorList>
            <person name="Goeker M."/>
        </authorList>
    </citation>
    <scope>NUCLEOTIDE SEQUENCE [LARGE SCALE GENOMIC DNA]</scope>
    <source>
        <strain evidence="1 2">ATCC BAA-252</strain>
    </source>
</reference>
<dbReference type="EMBL" id="VLLF01000004">
    <property type="protein sequence ID" value="TWI87553.1"/>
    <property type="molecule type" value="Genomic_DNA"/>
</dbReference>
<evidence type="ECO:0000313" key="2">
    <source>
        <dbReference type="Proteomes" id="UP000320593"/>
    </source>
</evidence>
<evidence type="ECO:0000313" key="1">
    <source>
        <dbReference type="EMBL" id="TWI87553.1"/>
    </source>
</evidence>
<protein>
    <submittedName>
        <fullName evidence="1">Uncharacterized protein</fullName>
    </submittedName>
</protein>
<accession>A0A562T2D5</accession>
<dbReference type="Proteomes" id="UP000320593">
    <property type="component" value="Unassembled WGS sequence"/>
</dbReference>
<proteinExistence type="predicted"/>
<name>A0A562T2D5_9HYPH</name>